<comment type="caution">
    <text evidence="1">The sequence shown here is derived from an EMBL/GenBank/DDBJ whole genome shotgun (WGS) entry which is preliminary data.</text>
</comment>
<accession>A0A0A0IFC8</accession>
<dbReference type="Proteomes" id="UP000030014">
    <property type="component" value="Unassembled WGS sequence"/>
</dbReference>
<dbReference type="AlphaFoldDB" id="A0A0A0IFC8"/>
<dbReference type="EMBL" id="JDRY01000056">
    <property type="protein sequence ID" value="KGM98265.1"/>
    <property type="molecule type" value="Genomic_DNA"/>
</dbReference>
<reference evidence="1 2" key="1">
    <citation type="submission" date="2014-01" db="EMBL/GenBank/DDBJ databases">
        <title>Plasmidome dynamics in the species complex Clostridium novyi sensu lato converts strains of independent lineages into distinctly different pathogens.</title>
        <authorList>
            <person name="Skarin H."/>
            <person name="Segerman B."/>
        </authorList>
    </citation>
    <scope>NUCLEOTIDE SEQUENCE [LARGE SCALE GENOMIC DNA]</scope>
    <source>
        <strain evidence="1 2">DC5</strain>
    </source>
</reference>
<organism evidence="1 2">
    <name type="scientific">Clostridium botulinum C/D str. DC5</name>
    <dbReference type="NCBI Taxonomy" id="1443128"/>
    <lineage>
        <taxon>Bacteria</taxon>
        <taxon>Bacillati</taxon>
        <taxon>Bacillota</taxon>
        <taxon>Clostridia</taxon>
        <taxon>Eubacteriales</taxon>
        <taxon>Clostridiaceae</taxon>
        <taxon>Clostridium</taxon>
    </lineage>
</organism>
<proteinExistence type="predicted"/>
<evidence type="ECO:0000313" key="2">
    <source>
        <dbReference type="Proteomes" id="UP000030014"/>
    </source>
</evidence>
<gene>
    <name evidence="1" type="ORF">Z955_11545</name>
</gene>
<protein>
    <submittedName>
        <fullName evidence="1">Uncharacterized protein</fullName>
    </submittedName>
</protein>
<name>A0A0A0IFC8_CLOBO</name>
<evidence type="ECO:0000313" key="1">
    <source>
        <dbReference type="EMBL" id="KGM98265.1"/>
    </source>
</evidence>
<sequence>MNGDNKIEDIIRNDKWIKNDTGLWKVQCSKLFKDEDRLRLLLVTDELDGPACAKVEKIVVTNNNDLILFYDDRFDSILKEDEYDKFSKIVNKKEWDALFTGKATEELVKMNVTSEEKGFYVEPHESVSDFINSYDQKISDELAEHFNL</sequence>
<dbReference type="RefSeq" id="WP_039259793.1">
    <property type="nucleotide sequence ID" value="NZ_JDRY01000056.1"/>
</dbReference>